<proteinExistence type="inferred from homology"/>
<evidence type="ECO:0000256" key="4">
    <source>
        <dbReference type="ARBA" id="ARBA00023180"/>
    </source>
</evidence>
<dbReference type="SUPFAM" id="SSF52266">
    <property type="entry name" value="SGNH hydrolase"/>
    <property type="match status" value="1"/>
</dbReference>
<organism evidence="6 7">
    <name type="scientific">Manihot esculenta</name>
    <name type="common">Cassava</name>
    <name type="synonym">Jatropha manihot</name>
    <dbReference type="NCBI Taxonomy" id="3983"/>
    <lineage>
        <taxon>Eukaryota</taxon>
        <taxon>Viridiplantae</taxon>
        <taxon>Streptophyta</taxon>
        <taxon>Embryophyta</taxon>
        <taxon>Tracheophyta</taxon>
        <taxon>Spermatophyta</taxon>
        <taxon>Magnoliopsida</taxon>
        <taxon>eudicotyledons</taxon>
        <taxon>Gunneridae</taxon>
        <taxon>Pentapetalae</taxon>
        <taxon>rosids</taxon>
        <taxon>fabids</taxon>
        <taxon>Malpighiales</taxon>
        <taxon>Euphorbiaceae</taxon>
        <taxon>Crotonoideae</taxon>
        <taxon>Manihoteae</taxon>
        <taxon>Manihot</taxon>
    </lineage>
</organism>
<dbReference type="InterPro" id="IPR036514">
    <property type="entry name" value="SGNH_hydro_sf"/>
</dbReference>
<comment type="caution">
    <text evidence="6">The sequence shown here is derived from an EMBL/GenBank/DDBJ whole genome shotgun (WGS) entry which is preliminary data.</text>
</comment>
<dbReference type="AlphaFoldDB" id="A0A2C9U5F2"/>
<dbReference type="CDD" id="cd01837">
    <property type="entry name" value="SGNH_plant_lipase_like"/>
    <property type="match status" value="1"/>
</dbReference>
<keyword evidence="4" id="KW-0325">Glycoprotein</keyword>
<evidence type="ECO:0000313" key="6">
    <source>
        <dbReference type="EMBL" id="OAY24911.1"/>
    </source>
</evidence>
<comment type="similarity">
    <text evidence="1">Belongs to the 'GDSL' lipolytic enzyme family.</text>
</comment>
<protein>
    <submittedName>
        <fullName evidence="6">Uncharacterized protein</fullName>
    </submittedName>
</protein>
<dbReference type="PANTHER" id="PTHR22835:SF659">
    <property type="entry name" value="GDSL LIPASE_ACYLHYDROLASE, PUTATIVE (AFU_ORTHOLOGUE AFUA_2G00510)-RELATED"/>
    <property type="match status" value="1"/>
</dbReference>
<dbReference type="InterPro" id="IPR035669">
    <property type="entry name" value="SGNH_plant_lipase-like"/>
</dbReference>
<dbReference type="InterPro" id="IPR001087">
    <property type="entry name" value="GDSL"/>
</dbReference>
<sequence>MKIFITFLPLLLALGFSGTSFAIPLQYHSIFNFGDSLSDTGNFLLTGALAFPVIRKLPYGETFFHHPTGRCSDGRLVVDFIAEAARLPFLPPFLGLGKGQDFKHGVNFAVAGATALDSKFFYEQKIGQVLWTNDSLSVQLGWFKKLKPSLCTNKQECDNYFKNSLFLLGEIGGNDYNYAFLVGGSIKQVRAFVPLVVQAIAEAATILIEEGAVELLVPGNLPIGCSTIYLASFQSPNKADYDENGCLKAYNAFSKFHNKQLKQALEILRHKYPHARIIYADYYAAAKRFYRSPKHYGFYNGALTACCGGGGPYNFNTSARCGQIGSEACPNPSTYANWDGIHLTEAAYGIIAMGLINGPFSTPPLRTFPL</sequence>
<feature type="signal peptide" evidence="5">
    <location>
        <begin position="1"/>
        <end position="22"/>
    </location>
</feature>
<accession>A0A2C9U5F2</accession>
<dbReference type="GO" id="GO:0016788">
    <property type="term" value="F:hydrolase activity, acting on ester bonds"/>
    <property type="evidence" value="ECO:0007669"/>
    <property type="project" value="InterPro"/>
</dbReference>
<keyword evidence="7" id="KW-1185">Reference proteome</keyword>
<evidence type="ECO:0000256" key="5">
    <source>
        <dbReference type="SAM" id="SignalP"/>
    </source>
</evidence>
<dbReference type="PANTHER" id="PTHR22835">
    <property type="entry name" value="ZINC FINGER FYVE DOMAIN CONTAINING PROTEIN"/>
    <property type="match status" value="1"/>
</dbReference>
<dbReference type="Gramene" id="Manes.17G053700.1.v8.1">
    <property type="protein sequence ID" value="Manes.17G053700.1.v8.1.CDS"/>
    <property type="gene ID" value="Manes.17G053700.v8.1"/>
</dbReference>
<keyword evidence="3" id="KW-0378">Hydrolase</keyword>
<gene>
    <name evidence="6" type="ORF">MANES_17G053700v8</name>
</gene>
<evidence type="ECO:0000256" key="1">
    <source>
        <dbReference type="ARBA" id="ARBA00008668"/>
    </source>
</evidence>
<dbReference type="EMBL" id="CM004403">
    <property type="protein sequence ID" value="OAY24911.1"/>
    <property type="molecule type" value="Genomic_DNA"/>
</dbReference>
<dbReference type="Gene3D" id="3.40.50.1110">
    <property type="entry name" value="SGNH hydrolase"/>
    <property type="match status" value="1"/>
</dbReference>
<dbReference type="OMA" id="NITILWT"/>
<reference evidence="7" key="1">
    <citation type="journal article" date="2016" name="Nat. Biotechnol.">
        <title>Sequencing wild and cultivated cassava and related species reveals extensive interspecific hybridization and genetic diversity.</title>
        <authorList>
            <person name="Bredeson J.V."/>
            <person name="Lyons J.B."/>
            <person name="Prochnik S.E."/>
            <person name="Wu G.A."/>
            <person name="Ha C.M."/>
            <person name="Edsinger-Gonzales E."/>
            <person name="Grimwood J."/>
            <person name="Schmutz J."/>
            <person name="Rabbi I.Y."/>
            <person name="Egesi C."/>
            <person name="Nauluvula P."/>
            <person name="Lebot V."/>
            <person name="Ndunguru J."/>
            <person name="Mkamilo G."/>
            <person name="Bart R.S."/>
            <person name="Setter T.L."/>
            <person name="Gleadow R.M."/>
            <person name="Kulakow P."/>
            <person name="Ferguson M.E."/>
            <person name="Rounsley S."/>
            <person name="Rokhsar D.S."/>
        </authorList>
    </citation>
    <scope>NUCLEOTIDE SEQUENCE [LARGE SCALE GENOMIC DNA]</scope>
    <source>
        <strain evidence="7">cv. AM560-2</strain>
    </source>
</reference>
<dbReference type="OrthoDB" id="1600564at2759"/>
<evidence type="ECO:0000313" key="7">
    <source>
        <dbReference type="Proteomes" id="UP000091857"/>
    </source>
</evidence>
<evidence type="ECO:0000256" key="2">
    <source>
        <dbReference type="ARBA" id="ARBA00022729"/>
    </source>
</evidence>
<feature type="chain" id="PRO_5012157773" evidence="5">
    <location>
        <begin position="23"/>
        <end position="370"/>
    </location>
</feature>
<name>A0A2C9U5F2_MANES</name>
<evidence type="ECO:0000256" key="3">
    <source>
        <dbReference type="ARBA" id="ARBA00022801"/>
    </source>
</evidence>
<keyword evidence="2 5" id="KW-0732">Signal</keyword>
<dbReference type="Proteomes" id="UP000091857">
    <property type="component" value="Chromosome 17"/>
</dbReference>
<dbReference type="Pfam" id="PF00657">
    <property type="entry name" value="Lipase_GDSL"/>
    <property type="match status" value="1"/>
</dbReference>